<sequence>MATEVSSLVRLMNGRDSSQVVVGGGKSTDVLVTRDLLGGAKELDLDLHVPSGWEKLLDINSGKVYLQRCNASTSSSSTSEHKQADQQIVSKLQDLNCPPAIEKSSKIMDDATLDLKLVASPSSLPSSSYYQSVCTLDKVKIALEKVEKESRKRPLFKGSPPSSNSSTSIKDGEIHHEDNLPSSFATGCPSCLMYVLISKSDPKCPRCNRIVPSPPPIMKKPRIDLNLTI</sequence>
<organism evidence="3 4">
    <name type="scientific">Lithospermum erythrorhizon</name>
    <name type="common">Purple gromwell</name>
    <name type="synonym">Lithospermum officinale var. erythrorhizon</name>
    <dbReference type="NCBI Taxonomy" id="34254"/>
    <lineage>
        <taxon>Eukaryota</taxon>
        <taxon>Viridiplantae</taxon>
        <taxon>Streptophyta</taxon>
        <taxon>Embryophyta</taxon>
        <taxon>Tracheophyta</taxon>
        <taxon>Spermatophyta</taxon>
        <taxon>Magnoliopsida</taxon>
        <taxon>eudicotyledons</taxon>
        <taxon>Gunneridae</taxon>
        <taxon>Pentapetalae</taxon>
        <taxon>asterids</taxon>
        <taxon>lamiids</taxon>
        <taxon>Boraginales</taxon>
        <taxon>Boraginaceae</taxon>
        <taxon>Boraginoideae</taxon>
        <taxon>Lithospermeae</taxon>
        <taxon>Lithospermum</taxon>
    </lineage>
</organism>
<feature type="region of interest" description="Disordered" evidence="1">
    <location>
        <begin position="150"/>
        <end position="176"/>
    </location>
</feature>
<dbReference type="EMBL" id="BAABME010000846">
    <property type="protein sequence ID" value="GAA0145894.1"/>
    <property type="molecule type" value="Genomic_DNA"/>
</dbReference>
<proteinExistence type="predicted"/>
<gene>
    <name evidence="3" type="ORF">LIER_05972</name>
</gene>
<dbReference type="Pfam" id="PF24747">
    <property type="entry name" value="Zn-ribbon_GIR1"/>
    <property type="match status" value="1"/>
</dbReference>
<comment type="caution">
    <text evidence="3">The sequence shown here is derived from an EMBL/GenBank/DDBJ whole genome shotgun (WGS) entry which is preliminary data.</text>
</comment>
<evidence type="ECO:0000259" key="2">
    <source>
        <dbReference type="Pfam" id="PF24747"/>
    </source>
</evidence>
<dbReference type="InterPro" id="IPR055281">
    <property type="entry name" value="GIR1-2/SIED1"/>
</dbReference>
<dbReference type="InterPro" id="IPR056440">
    <property type="entry name" value="Zn-ribbon_GIR1"/>
</dbReference>
<keyword evidence="4" id="KW-1185">Reference proteome</keyword>
<evidence type="ECO:0000313" key="4">
    <source>
        <dbReference type="Proteomes" id="UP001454036"/>
    </source>
</evidence>
<dbReference type="Proteomes" id="UP001454036">
    <property type="component" value="Unassembled WGS sequence"/>
</dbReference>
<dbReference type="PANTHER" id="PTHR33177">
    <property type="entry name" value="PUTATIVE-RELATED"/>
    <property type="match status" value="1"/>
</dbReference>
<dbReference type="AlphaFoldDB" id="A0AAV3P349"/>
<feature type="domain" description="GIR1-like zinc ribbon" evidence="2">
    <location>
        <begin position="186"/>
        <end position="209"/>
    </location>
</feature>
<evidence type="ECO:0000256" key="1">
    <source>
        <dbReference type="SAM" id="MobiDB-lite"/>
    </source>
</evidence>
<name>A0AAV3P349_LITER</name>
<dbReference type="PANTHER" id="PTHR33177:SF24">
    <property type="entry name" value="FILAMENTOUS HEMAGGLUTININ TRANSPORTER"/>
    <property type="match status" value="1"/>
</dbReference>
<accession>A0AAV3P349</accession>
<protein>
    <recommendedName>
        <fullName evidence="2">GIR1-like zinc ribbon domain-containing protein</fullName>
    </recommendedName>
</protein>
<evidence type="ECO:0000313" key="3">
    <source>
        <dbReference type="EMBL" id="GAA0145894.1"/>
    </source>
</evidence>
<reference evidence="3 4" key="1">
    <citation type="submission" date="2024-01" db="EMBL/GenBank/DDBJ databases">
        <title>The complete chloroplast genome sequence of Lithospermum erythrorhizon: insights into the phylogenetic relationship among Boraginaceae species and the maternal lineages of purple gromwells.</title>
        <authorList>
            <person name="Okada T."/>
            <person name="Watanabe K."/>
        </authorList>
    </citation>
    <scope>NUCLEOTIDE SEQUENCE [LARGE SCALE GENOMIC DNA]</scope>
</reference>
<feature type="compositionally biased region" description="Low complexity" evidence="1">
    <location>
        <begin position="159"/>
        <end position="168"/>
    </location>
</feature>